<keyword evidence="2 9" id="KW-0479">Metal-binding</keyword>
<organism evidence="11 12">
    <name type="scientific">Platanthera zijinensis</name>
    <dbReference type="NCBI Taxonomy" id="2320716"/>
    <lineage>
        <taxon>Eukaryota</taxon>
        <taxon>Viridiplantae</taxon>
        <taxon>Streptophyta</taxon>
        <taxon>Embryophyta</taxon>
        <taxon>Tracheophyta</taxon>
        <taxon>Spermatophyta</taxon>
        <taxon>Magnoliopsida</taxon>
        <taxon>Liliopsida</taxon>
        <taxon>Asparagales</taxon>
        <taxon>Orchidaceae</taxon>
        <taxon>Orchidoideae</taxon>
        <taxon>Orchideae</taxon>
        <taxon>Orchidinae</taxon>
        <taxon>Platanthera</taxon>
    </lineage>
</organism>
<protein>
    <recommendedName>
        <fullName evidence="8">gibberellin 2beta-dioxygenase</fullName>
        <ecNumber evidence="8">1.14.11.13</ecNumber>
    </recommendedName>
</protein>
<reference evidence="11 12" key="1">
    <citation type="journal article" date="2022" name="Nat. Plants">
        <title>Genomes of leafy and leafless Platanthera orchids illuminate the evolution of mycoheterotrophy.</title>
        <authorList>
            <person name="Li M.H."/>
            <person name="Liu K.W."/>
            <person name="Li Z."/>
            <person name="Lu H.C."/>
            <person name="Ye Q.L."/>
            <person name="Zhang D."/>
            <person name="Wang J.Y."/>
            <person name="Li Y.F."/>
            <person name="Zhong Z.M."/>
            <person name="Liu X."/>
            <person name="Yu X."/>
            <person name="Liu D.K."/>
            <person name="Tu X.D."/>
            <person name="Liu B."/>
            <person name="Hao Y."/>
            <person name="Liao X.Y."/>
            <person name="Jiang Y.T."/>
            <person name="Sun W.H."/>
            <person name="Chen J."/>
            <person name="Chen Y.Q."/>
            <person name="Ai Y."/>
            <person name="Zhai J.W."/>
            <person name="Wu S.S."/>
            <person name="Zhou Z."/>
            <person name="Hsiao Y.Y."/>
            <person name="Wu W.L."/>
            <person name="Chen Y.Y."/>
            <person name="Lin Y.F."/>
            <person name="Hsu J.L."/>
            <person name="Li C.Y."/>
            <person name="Wang Z.W."/>
            <person name="Zhao X."/>
            <person name="Zhong W.Y."/>
            <person name="Ma X.K."/>
            <person name="Ma L."/>
            <person name="Huang J."/>
            <person name="Chen G.Z."/>
            <person name="Huang M.Z."/>
            <person name="Huang L."/>
            <person name="Peng D.H."/>
            <person name="Luo Y.B."/>
            <person name="Zou S.Q."/>
            <person name="Chen S.P."/>
            <person name="Lan S."/>
            <person name="Tsai W.C."/>
            <person name="Van de Peer Y."/>
            <person name="Liu Z.J."/>
        </authorList>
    </citation>
    <scope>NUCLEOTIDE SEQUENCE [LARGE SCALE GENOMIC DNA]</scope>
    <source>
        <strain evidence="11">Lor287</strain>
    </source>
</reference>
<evidence type="ECO:0000256" key="6">
    <source>
        <dbReference type="ARBA" id="ARBA00052204"/>
    </source>
</evidence>
<comment type="caution">
    <text evidence="11">The sequence shown here is derived from an EMBL/GenBank/DDBJ whole genome shotgun (WGS) entry which is preliminary data.</text>
</comment>
<keyword evidence="4 9" id="KW-0560">Oxidoreductase</keyword>
<dbReference type="GO" id="GO:0045543">
    <property type="term" value="F:gibberellin 2-beta-dioxygenase activity"/>
    <property type="evidence" value="ECO:0007669"/>
    <property type="project" value="UniProtKB-EC"/>
</dbReference>
<comment type="similarity">
    <text evidence="7">Belongs to the iron/ascorbate-dependent oxidoreductase family. GA2OX subfamily.</text>
</comment>
<dbReference type="Proteomes" id="UP001418222">
    <property type="component" value="Unassembled WGS sequence"/>
</dbReference>
<feature type="domain" description="Fe2OG dioxygenase" evidence="10">
    <location>
        <begin position="174"/>
        <end position="281"/>
    </location>
</feature>
<dbReference type="InterPro" id="IPR044861">
    <property type="entry name" value="IPNS-like_FE2OG_OXY"/>
</dbReference>
<evidence type="ECO:0000259" key="10">
    <source>
        <dbReference type="PROSITE" id="PS51471"/>
    </source>
</evidence>
<dbReference type="PROSITE" id="PS51471">
    <property type="entry name" value="FE2OG_OXY"/>
    <property type="match status" value="1"/>
</dbReference>
<evidence type="ECO:0000256" key="1">
    <source>
        <dbReference type="ARBA" id="ARBA00001961"/>
    </source>
</evidence>
<dbReference type="InterPro" id="IPR005123">
    <property type="entry name" value="Oxoglu/Fe-dep_dioxygenase_dom"/>
</dbReference>
<dbReference type="Pfam" id="PF03171">
    <property type="entry name" value="2OG-FeII_Oxy"/>
    <property type="match status" value="1"/>
</dbReference>
<proteinExistence type="inferred from homology"/>
<dbReference type="SUPFAM" id="SSF51197">
    <property type="entry name" value="Clavaminate synthase-like"/>
    <property type="match status" value="1"/>
</dbReference>
<dbReference type="GO" id="GO:0046872">
    <property type="term" value="F:metal ion binding"/>
    <property type="evidence" value="ECO:0007669"/>
    <property type="project" value="UniProtKB-KW"/>
</dbReference>
<gene>
    <name evidence="11" type="primary">GA2OX1</name>
    <name evidence="11" type="ORF">KSP39_PZI012382</name>
</gene>
<comment type="catalytic activity">
    <reaction evidence="6">
        <text>gibberellin A1 + 2-oxoglutarate + O2 = gibberellin A8 + succinate + CO2</text>
        <dbReference type="Rhea" id="RHEA:15005"/>
        <dbReference type="ChEBI" id="CHEBI:15379"/>
        <dbReference type="ChEBI" id="CHEBI:16526"/>
        <dbReference type="ChEBI" id="CHEBI:16810"/>
        <dbReference type="ChEBI" id="CHEBI:30031"/>
        <dbReference type="ChEBI" id="CHEBI:58524"/>
        <dbReference type="ChEBI" id="CHEBI:58594"/>
        <dbReference type="EC" id="1.14.11.13"/>
    </reaction>
</comment>
<dbReference type="PRINTS" id="PR00682">
    <property type="entry name" value="IPNSYNTHASE"/>
</dbReference>
<evidence type="ECO:0000313" key="12">
    <source>
        <dbReference type="Proteomes" id="UP001418222"/>
    </source>
</evidence>
<evidence type="ECO:0000313" key="11">
    <source>
        <dbReference type="EMBL" id="KAK8937221.1"/>
    </source>
</evidence>
<dbReference type="EMBL" id="JBBWWQ010000010">
    <property type="protein sequence ID" value="KAK8937221.1"/>
    <property type="molecule type" value="Genomic_DNA"/>
</dbReference>
<dbReference type="InterPro" id="IPR027443">
    <property type="entry name" value="IPNS-like_sf"/>
</dbReference>
<dbReference type="Gene3D" id="2.60.120.330">
    <property type="entry name" value="B-lactam Antibiotic, Isopenicillin N Synthase, Chain"/>
    <property type="match status" value="1"/>
</dbReference>
<evidence type="ECO:0000256" key="9">
    <source>
        <dbReference type="RuleBase" id="RU003682"/>
    </source>
</evidence>
<evidence type="ECO:0000256" key="3">
    <source>
        <dbReference type="ARBA" id="ARBA00022964"/>
    </source>
</evidence>
<dbReference type="PANTHER" id="PTHR47990">
    <property type="entry name" value="2-OXOGLUTARATE (2OG) AND FE(II)-DEPENDENT OXYGENASE SUPERFAMILY PROTEIN-RELATED"/>
    <property type="match status" value="1"/>
</dbReference>
<name>A0AAP0BHQ6_9ASPA</name>
<evidence type="ECO:0000256" key="4">
    <source>
        <dbReference type="ARBA" id="ARBA00023002"/>
    </source>
</evidence>
<dbReference type="EC" id="1.14.11.13" evidence="8"/>
<evidence type="ECO:0000256" key="8">
    <source>
        <dbReference type="ARBA" id="ARBA00066708"/>
    </source>
</evidence>
<evidence type="ECO:0000256" key="2">
    <source>
        <dbReference type="ARBA" id="ARBA00022723"/>
    </source>
</evidence>
<keyword evidence="3" id="KW-0223">Dioxygenase</keyword>
<accession>A0AAP0BHQ6</accession>
<evidence type="ECO:0000256" key="5">
    <source>
        <dbReference type="ARBA" id="ARBA00023004"/>
    </source>
</evidence>
<dbReference type="InterPro" id="IPR050231">
    <property type="entry name" value="Iron_ascorbate_oxido_reductase"/>
</dbReference>
<keyword evidence="12" id="KW-1185">Reference proteome</keyword>
<evidence type="ECO:0000256" key="7">
    <source>
        <dbReference type="ARBA" id="ARBA00061282"/>
    </source>
</evidence>
<dbReference type="AlphaFoldDB" id="A0AAP0BHQ6"/>
<comment type="cofactor">
    <cofactor evidence="1">
        <name>L-ascorbate</name>
        <dbReference type="ChEBI" id="CHEBI:38290"/>
    </cofactor>
</comment>
<keyword evidence="5 9" id="KW-0408">Iron</keyword>
<sequence length="332" mass="36895">MVVLANPSPDETFLLRPSKPCPSFPDTPAVDLSTPAAARDIVSASAEFGFFKVTNHGVSKSLISNLEAAAVEFFALPDVEKEKAVLANSFGYGNREIGRNGDVGWLEYLLLEVAENSPMLLPFLKEPLQSSFCCALKEYVLAMKKLATGVLELMADGLGMEQRNVFGKYINEEKSDSFFRLNHYPPCPMLQVQGFNRTVNGFGEHTDPQIISVMRSTNSDGLEIALRDGSWVSIPPDRDSFFVNVGDSLQVLTNGRFRSVRHRVVTTGVRSRLSMIYFGGPPPCARISPADELLAEDRGRSKYTEFTWADYKAAAFKSRLADNRLRHFENHQ</sequence>
<dbReference type="FunFam" id="2.60.120.330:FF:000014">
    <property type="entry name" value="Gibberellin 2-beta-dioxygenase 1"/>
    <property type="match status" value="1"/>
</dbReference>
<dbReference type="InterPro" id="IPR026992">
    <property type="entry name" value="DIOX_N"/>
</dbReference>
<dbReference type="Pfam" id="PF14226">
    <property type="entry name" value="DIOX_N"/>
    <property type="match status" value="1"/>
</dbReference>